<reference evidence="2" key="1">
    <citation type="submission" date="2023-06" db="EMBL/GenBank/DDBJ databases">
        <title>Genome-scale phylogeny and comparative genomics of the fungal order Sordariales.</title>
        <authorList>
            <consortium name="Lawrence Berkeley National Laboratory"/>
            <person name="Hensen N."/>
            <person name="Bonometti L."/>
            <person name="Westerberg I."/>
            <person name="Brannstrom I.O."/>
            <person name="Guillou S."/>
            <person name="Cros-Aarteil S."/>
            <person name="Calhoun S."/>
            <person name="Haridas S."/>
            <person name="Kuo A."/>
            <person name="Mondo S."/>
            <person name="Pangilinan J."/>
            <person name="Riley R."/>
            <person name="Labutti K."/>
            <person name="Andreopoulos B."/>
            <person name="Lipzen A."/>
            <person name="Chen C."/>
            <person name="Yanf M."/>
            <person name="Daum C."/>
            <person name="Ng V."/>
            <person name="Clum A."/>
            <person name="Steindorff A."/>
            <person name="Ohm R."/>
            <person name="Martin F."/>
            <person name="Silar P."/>
            <person name="Natvig D."/>
            <person name="Lalanne C."/>
            <person name="Gautier V."/>
            <person name="Ament-Velasquez S.L."/>
            <person name="Kruys A."/>
            <person name="Hutchinson M.I."/>
            <person name="Powell A.J."/>
            <person name="Barry K."/>
            <person name="Miller A.N."/>
            <person name="Grigoriev I.V."/>
            <person name="Debuchy R."/>
            <person name="Gladieux P."/>
            <person name="Thoren M.H."/>
            <person name="Johannesson H."/>
        </authorList>
    </citation>
    <scope>NUCLEOTIDE SEQUENCE</scope>
    <source>
        <strain evidence="2">PSN4</strain>
    </source>
</reference>
<keyword evidence="1" id="KW-1133">Transmembrane helix</keyword>
<evidence type="ECO:0000256" key="1">
    <source>
        <dbReference type="SAM" id="Phobius"/>
    </source>
</evidence>
<accession>A0AAJ0FFM3</accession>
<keyword evidence="1" id="KW-0472">Membrane</keyword>
<evidence type="ECO:0000313" key="3">
    <source>
        <dbReference type="Proteomes" id="UP001239445"/>
    </source>
</evidence>
<name>A0AAJ0FFM3_9PEZI</name>
<evidence type="ECO:0000313" key="2">
    <source>
        <dbReference type="EMBL" id="KAK1760049.1"/>
    </source>
</evidence>
<gene>
    <name evidence="2" type="ORF">QBC47DRAFT_333883</name>
</gene>
<keyword evidence="3" id="KW-1185">Reference proteome</keyword>
<dbReference type="EMBL" id="MU839827">
    <property type="protein sequence ID" value="KAK1760049.1"/>
    <property type="molecule type" value="Genomic_DNA"/>
</dbReference>
<sequence>MDDSSSVFVGLWRDWDRGTWSSWTVTIPATEALYLVSFITLFIRWSGTNLWSILVFAMHQWRSTTEPRDALYHQQQVILRNNGSAFNTMWMFGRLMWRWRGKANRNLIRGLELALPSAVSVAAIAAAAFLSSQFLNPTDFVLTKTNLTCGWLADAEFFVDVVHTDQIENQKSDALYVSAVATAGKSLEYTAACYESQSNEYSSLCSSYVVRSLPSTVNKSAPCPLGESRQICSGPAVRIDSGIIRASTHLGINVPPDHDIGIRKVTTCAPVPLDRYASDWMPWQDPDDDSANILSRYSWKYYHVYSDDSGEPVAFSNDSAWWIPTGYRLLGELNVFEGANNLSVDPLKPELSARNGDLLLLMLQNMVLYSDPVTDLWFKASSQNDTRGYYYNTSWESSGAWIPDSVVSGLGCTEEYQFCANDQCTPLAGLYSTDPGPLGLTTQQEAVYKVVWKSAWAATLYFIAFFLRDGVLLSRRQVHPSLISAPVAADQWVQEAENMHNLSMAIIQRRVVEYSRPPNFNIRPGVGTQQFIVPPPTEAERDICHNVKTRNPAYRSFNLVPLLAILVGGILIMAVNLALPRIVFGLRRIRQGGNVAKTKAWINTHVLHLHRSLLETRGITPWEPTEDDIPVFSTGGRRFVLVQDGLGNGGRIDGYAPVAQEDKLKPAAS</sequence>
<keyword evidence="1" id="KW-0812">Transmembrane</keyword>
<feature type="transmembrane region" description="Helical" evidence="1">
    <location>
        <begin position="559"/>
        <end position="579"/>
    </location>
</feature>
<protein>
    <submittedName>
        <fullName evidence="2">Uncharacterized protein</fullName>
    </submittedName>
</protein>
<feature type="transmembrane region" description="Helical" evidence="1">
    <location>
        <begin position="20"/>
        <end position="43"/>
    </location>
</feature>
<organism evidence="2 3">
    <name type="scientific">Echria macrotheca</name>
    <dbReference type="NCBI Taxonomy" id="438768"/>
    <lineage>
        <taxon>Eukaryota</taxon>
        <taxon>Fungi</taxon>
        <taxon>Dikarya</taxon>
        <taxon>Ascomycota</taxon>
        <taxon>Pezizomycotina</taxon>
        <taxon>Sordariomycetes</taxon>
        <taxon>Sordariomycetidae</taxon>
        <taxon>Sordariales</taxon>
        <taxon>Schizotheciaceae</taxon>
        <taxon>Echria</taxon>
    </lineage>
</organism>
<dbReference type="AlphaFoldDB" id="A0AAJ0FFM3"/>
<feature type="transmembrane region" description="Helical" evidence="1">
    <location>
        <begin position="107"/>
        <end position="130"/>
    </location>
</feature>
<comment type="caution">
    <text evidence="2">The sequence shown here is derived from an EMBL/GenBank/DDBJ whole genome shotgun (WGS) entry which is preliminary data.</text>
</comment>
<dbReference type="Proteomes" id="UP001239445">
    <property type="component" value="Unassembled WGS sequence"/>
</dbReference>
<proteinExistence type="predicted"/>